<evidence type="ECO:0000256" key="1">
    <source>
        <dbReference type="SAM" id="Phobius"/>
    </source>
</evidence>
<organism evidence="2 3">
    <name type="scientific">Limosilactobacillus reuteri</name>
    <name type="common">Lactobacillus reuteri</name>
    <dbReference type="NCBI Taxonomy" id="1598"/>
    <lineage>
        <taxon>Bacteria</taxon>
        <taxon>Bacillati</taxon>
        <taxon>Bacillota</taxon>
        <taxon>Bacilli</taxon>
        <taxon>Lactobacillales</taxon>
        <taxon>Lactobacillaceae</taxon>
        <taxon>Limosilactobacillus</taxon>
    </lineage>
</organism>
<dbReference type="AlphaFoldDB" id="A0A517D5X5"/>
<dbReference type="RefSeq" id="WP_144227199.1">
    <property type="nucleotide sequence ID" value="NZ_CP041676.1"/>
</dbReference>
<protein>
    <submittedName>
        <fullName evidence="2">Uncharacterized protein</fullName>
    </submittedName>
</protein>
<feature type="transmembrane region" description="Helical" evidence="1">
    <location>
        <begin position="21"/>
        <end position="37"/>
    </location>
</feature>
<proteinExistence type="predicted"/>
<sequence>MKEEKTIEGKKLKEIIDVSKYISIIVITIVSLVYYLLKHYHLTFLLKSKNVISIALFLVTILIIFILLRKPKSLYYIVPSELMLFFQPHLLLSWKTFYPPFFLIITQITIRLSDFIFFFG</sequence>
<evidence type="ECO:0000313" key="2">
    <source>
        <dbReference type="EMBL" id="QDR72751.1"/>
    </source>
</evidence>
<keyword evidence="1" id="KW-0472">Membrane</keyword>
<dbReference type="EMBL" id="CP041676">
    <property type="protein sequence ID" value="QDR72751.1"/>
    <property type="molecule type" value="Genomic_DNA"/>
</dbReference>
<name>A0A517D5X5_LIMRT</name>
<reference evidence="2 3" key="1">
    <citation type="submission" date="2019-07" db="EMBL/GenBank/DDBJ databases">
        <title>Gastrointestinal microbiota of Peromyscus leucopus, the white-footed mouse.</title>
        <authorList>
            <person name="Milovic A."/>
            <person name="Bassam K."/>
            <person name="Barbour A.G."/>
        </authorList>
    </citation>
    <scope>NUCLEOTIDE SEQUENCE [LARGE SCALE GENOMIC DNA]</scope>
    <source>
        <strain evidence="2 3">LL7</strain>
    </source>
</reference>
<keyword evidence="1" id="KW-1133">Transmembrane helix</keyword>
<feature type="transmembrane region" description="Helical" evidence="1">
    <location>
        <begin position="49"/>
        <end position="67"/>
    </location>
</feature>
<accession>A0A517D5X5</accession>
<evidence type="ECO:0000313" key="3">
    <source>
        <dbReference type="Proteomes" id="UP000316394"/>
    </source>
</evidence>
<dbReference type="Proteomes" id="UP000316394">
    <property type="component" value="Chromosome"/>
</dbReference>
<keyword evidence="1" id="KW-0812">Transmembrane</keyword>
<gene>
    <name evidence="2" type="ORF">FOD75_06460</name>
</gene>